<feature type="compositionally biased region" description="Polar residues" evidence="12">
    <location>
        <begin position="20"/>
        <end position="29"/>
    </location>
</feature>
<evidence type="ECO:0000259" key="14">
    <source>
        <dbReference type="PROSITE" id="PS50198"/>
    </source>
</evidence>
<dbReference type="Proteomes" id="UP000679779">
    <property type="component" value="Unassembled WGS sequence"/>
</dbReference>
<comment type="similarity">
    <text evidence="3 11">Belongs to the PrsA family.</text>
</comment>
<dbReference type="InterPro" id="IPR023058">
    <property type="entry name" value="PPIase_PpiC_CS"/>
</dbReference>
<evidence type="ECO:0000256" key="3">
    <source>
        <dbReference type="ARBA" id="ARBA00006071"/>
    </source>
</evidence>
<dbReference type="Pfam" id="PF13624">
    <property type="entry name" value="SurA_N_3"/>
    <property type="match status" value="1"/>
</dbReference>
<dbReference type="Gene3D" id="3.10.50.40">
    <property type="match status" value="1"/>
</dbReference>
<dbReference type="Pfam" id="PF13616">
    <property type="entry name" value="Rotamase_3"/>
    <property type="match status" value="1"/>
</dbReference>
<keyword evidence="7 11" id="KW-0472">Membrane</keyword>
<dbReference type="GO" id="GO:0005886">
    <property type="term" value="C:plasma membrane"/>
    <property type="evidence" value="ECO:0007669"/>
    <property type="project" value="UniProtKB-SubCell"/>
</dbReference>
<keyword evidence="13" id="KW-0812">Transmembrane</keyword>
<feature type="transmembrane region" description="Helical" evidence="13">
    <location>
        <begin position="75"/>
        <end position="92"/>
    </location>
</feature>
<evidence type="ECO:0000256" key="13">
    <source>
        <dbReference type="SAM" id="Phobius"/>
    </source>
</evidence>
<evidence type="ECO:0000313" key="16">
    <source>
        <dbReference type="Proteomes" id="UP000679779"/>
    </source>
</evidence>
<dbReference type="SUPFAM" id="SSF54534">
    <property type="entry name" value="FKBP-like"/>
    <property type="match status" value="1"/>
</dbReference>
<keyword evidence="10" id="KW-0449">Lipoprotein</keyword>
<dbReference type="AlphaFoldDB" id="A0A920CB49"/>
<feature type="compositionally biased region" description="Basic and acidic residues" evidence="12">
    <location>
        <begin position="1"/>
        <end position="18"/>
    </location>
</feature>
<evidence type="ECO:0000256" key="7">
    <source>
        <dbReference type="ARBA" id="ARBA00023136"/>
    </source>
</evidence>
<comment type="subcellular location">
    <subcellularLocation>
        <location evidence="2">Cell membrane</location>
        <topology evidence="2">Lipid-anchor</topology>
    </subcellularLocation>
</comment>
<comment type="function">
    <text evidence="11">Plays a major role in protein secretion by helping the post-translocational extracellular folding of several secreted proteins.</text>
</comment>
<evidence type="ECO:0000256" key="9">
    <source>
        <dbReference type="ARBA" id="ARBA00023235"/>
    </source>
</evidence>
<dbReference type="RefSeq" id="WP_160039978.1">
    <property type="nucleotide sequence ID" value="NZ_BORQ01000001.1"/>
</dbReference>
<evidence type="ECO:0000256" key="12">
    <source>
        <dbReference type="SAM" id="MobiDB-lite"/>
    </source>
</evidence>
<comment type="catalytic activity">
    <reaction evidence="1 11">
        <text>[protein]-peptidylproline (omega=180) = [protein]-peptidylproline (omega=0)</text>
        <dbReference type="Rhea" id="RHEA:16237"/>
        <dbReference type="Rhea" id="RHEA-COMP:10747"/>
        <dbReference type="Rhea" id="RHEA-COMP:10748"/>
        <dbReference type="ChEBI" id="CHEBI:83833"/>
        <dbReference type="ChEBI" id="CHEBI:83834"/>
        <dbReference type="EC" id="5.2.1.8"/>
    </reaction>
</comment>
<keyword evidence="5 11" id="KW-0732">Signal</keyword>
<evidence type="ECO:0000256" key="10">
    <source>
        <dbReference type="ARBA" id="ARBA00023288"/>
    </source>
</evidence>
<feature type="domain" description="PpiC" evidence="14">
    <location>
        <begin position="226"/>
        <end position="316"/>
    </location>
</feature>
<dbReference type="GO" id="GO:0003755">
    <property type="term" value="F:peptidyl-prolyl cis-trans isomerase activity"/>
    <property type="evidence" value="ECO:0007669"/>
    <property type="project" value="UniProtKB-UniRule"/>
</dbReference>
<gene>
    <name evidence="11" type="primary">prsA</name>
    <name evidence="15" type="ORF">J2TS6_12580</name>
</gene>
<dbReference type="PANTHER" id="PTHR47245">
    <property type="entry name" value="PEPTIDYLPROLYL ISOMERASE"/>
    <property type="match status" value="1"/>
</dbReference>
<dbReference type="InterPro" id="IPR046357">
    <property type="entry name" value="PPIase_dom_sf"/>
</dbReference>
<keyword evidence="8" id="KW-0564">Palmitate</keyword>
<dbReference type="PROSITE" id="PS01096">
    <property type="entry name" value="PPIC_PPIASE_1"/>
    <property type="match status" value="1"/>
</dbReference>
<dbReference type="SUPFAM" id="SSF109998">
    <property type="entry name" value="Triger factor/SurA peptide-binding domain-like"/>
    <property type="match status" value="1"/>
</dbReference>
<protein>
    <recommendedName>
        <fullName evidence="11">Foldase protein PrsA</fullName>
        <ecNumber evidence="11">5.2.1.8</ecNumber>
    </recommendedName>
</protein>
<keyword evidence="13" id="KW-1133">Transmembrane helix</keyword>
<keyword evidence="9 11" id="KW-0413">Isomerase</keyword>
<dbReference type="PANTHER" id="PTHR47245:SF1">
    <property type="entry name" value="FOLDASE PROTEIN PRSA"/>
    <property type="match status" value="1"/>
</dbReference>
<evidence type="ECO:0000256" key="11">
    <source>
        <dbReference type="HAMAP-Rule" id="MF_01145"/>
    </source>
</evidence>
<keyword evidence="16" id="KW-1185">Reference proteome</keyword>
<evidence type="ECO:0000256" key="6">
    <source>
        <dbReference type="ARBA" id="ARBA00023110"/>
    </source>
</evidence>
<feature type="compositionally biased region" description="Low complexity" evidence="12">
    <location>
        <begin position="47"/>
        <end position="60"/>
    </location>
</feature>
<accession>A0A920CB49</accession>
<evidence type="ECO:0000256" key="2">
    <source>
        <dbReference type="ARBA" id="ARBA00004193"/>
    </source>
</evidence>
<keyword evidence="4 11" id="KW-1003">Cell membrane</keyword>
<dbReference type="EC" id="5.2.1.8" evidence="11"/>
<feature type="region of interest" description="Disordered" evidence="12">
    <location>
        <begin position="1"/>
        <end position="70"/>
    </location>
</feature>
<evidence type="ECO:0000256" key="5">
    <source>
        <dbReference type="ARBA" id="ARBA00022729"/>
    </source>
</evidence>
<dbReference type="GO" id="GO:0006457">
    <property type="term" value="P:protein folding"/>
    <property type="evidence" value="ECO:0007669"/>
    <property type="project" value="UniProtKB-UniRule"/>
</dbReference>
<dbReference type="HAMAP" id="MF_01145">
    <property type="entry name" value="Foldase_PrsA"/>
    <property type="match status" value="1"/>
</dbReference>
<dbReference type="InterPro" id="IPR027304">
    <property type="entry name" value="Trigger_fact/SurA_dom_sf"/>
</dbReference>
<reference evidence="15" key="1">
    <citation type="submission" date="2021-03" db="EMBL/GenBank/DDBJ databases">
        <title>Antimicrobial resistance genes in bacteria isolated from Japanese honey, and their potential for conferring macrolide and lincosamide resistance in the American foulbrood pathogen Paenibacillus larvae.</title>
        <authorList>
            <person name="Okamoto M."/>
            <person name="Kumagai M."/>
            <person name="Kanamori H."/>
            <person name="Takamatsu D."/>
        </authorList>
    </citation>
    <scope>NUCLEOTIDE SEQUENCE</scope>
    <source>
        <strain evidence="15">J2TS6</strain>
    </source>
</reference>
<dbReference type="EMBL" id="BORQ01000001">
    <property type="protein sequence ID" value="GIO30117.1"/>
    <property type="molecule type" value="Genomic_DNA"/>
</dbReference>
<evidence type="ECO:0000313" key="15">
    <source>
        <dbReference type="EMBL" id="GIO30117.1"/>
    </source>
</evidence>
<evidence type="ECO:0000256" key="4">
    <source>
        <dbReference type="ARBA" id="ARBA00022475"/>
    </source>
</evidence>
<organism evidence="15 16">
    <name type="scientific">Paenibacillus albilobatus</name>
    <dbReference type="NCBI Taxonomy" id="2716884"/>
    <lineage>
        <taxon>Bacteria</taxon>
        <taxon>Bacillati</taxon>
        <taxon>Bacillota</taxon>
        <taxon>Bacilli</taxon>
        <taxon>Bacillales</taxon>
        <taxon>Paenibacillaceae</taxon>
        <taxon>Paenibacillus</taxon>
    </lineage>
</organism>
<evidence type="ECO:0000256" key="1">
    <source>
        <dbReference type="ARBA" id="ARBA00000971"/>
    </source>
</evidence>
<dbReference type="InterPro" id="IPR000297">
    <property type="entry name" value="PPIase_PpiC"/>
</dbReference>
<dbReference type="InterPro" id="IPR050245">
    <property type="entry name" value="PrsA_foldase"/>
</dbReference>
<dbReference type="Gene3D" id="1.10.4030.10">
    <property type="entry name" value="Porin chaperone SurA, peptide-binding domain"/>
    <property type="match status" value="1"/>
</dbReference>
<proteinExistence type="inferred from homology"/>
<sequence>MSEKEKDTLNEENLKPEEQSGVNQGQDAQPSDKPAAEKPAPVKTEKAAPASAKSPAAPKAGSVPPTPSPASGSKLWMVVSLVLAIVLVVVLIKPPFAKGVSSEAVATVNGEKITKDKLYGALVKVGGTQTLDTLISETLLNQELSKKGLKVTQADIDKEKAFIKKQYGDEETFQSALAQSGMSEEDFNDQMEMQAKLRKLLEPEVKVTDDDVKKYFEENKASFDTPEEVKASHILVATKEEAEDILKQLKNGADFAKLAKEKSTDPGSKDQGGDLGYFPRGKMYKEFEDAAFKLKDGELSGVVKTQAGYHIIKKTGYKAAHTATLDEKKADIKEQLIFQQLMQKAPTWLADIKAKAKITNSLEKAAASSKEESK</sequence>
<keyword evidence="6 11" id="KW-0697">Rotamase</keyword>
<comment type="caution">
    <text evidence="15">The sequence shown here is derived from an EMBL/GenBank/DDBJ whole genome shotgun (WGS) entry which is preliminary data.</text>
</comment>
<dbReference type="InterPro" id="IPR023059">
    <property type="entry name" value="Foldase_PrsA"/>
</dbReference>
<dbReference type="PROSITE" id="PS50198">
    <property type="entry name" value="PPIC_PPIASE_2"/>
    <property type="match status" value="1"/>
</dbReference>
<name>A0A920CB49_9BACL</name>
<evidence type="ECO:0000256" key="8">
    <source>
        <dbReference type="ARBA" id="ARBA00023139"/>
    </source>
</evidence>